<dbReference type="EMBL" id="CP023778">
    <property type="protein sequence ID" value="ATL67404.1"/>
    <property type="molecule type" value="Genomic_DNA"/>
</dbReference>
<feature type="region of interest" description="Disordered" evidence="1">
    <location>
        <begin position="1"/>
        <end position="29"/>
    </location>
</feature>
<gene>
    <name evidence="2" type="ORF">CRH09_15560</name>
</gene>
<dbReference type="Proteomes" id="UP000221961">
    <property type="component" value="Chromosome"/>
</dbReference>
<evidence type="ECO:0000313" key="3">
    <source>
        <dbReference type="Proteomes" id="UP000221961"/>
    </source>
</evidence>
<organism evidence="2 3">
    <name type="scientific">Nocardia terpenica</name>
    <dbReference type="NCBI Taxonomy" id="455432"/>
    <lineage>
        <taxon>Bacteria</taxon>
        <taxon>Bacillati</taxon>
        <taxon>Actinomycetota</taxon>
        <taxon>Actinomycetes</taxon>
        <taxon>Mycobacteriales</taxon>
        <taxon>Nocardiaceae</taxon>
        <taxon>Nocardia</taxon>
    </lineage>
</organism>
<evidence type="ECO:0000313" key="2">
    <source>
        <dbReference type="EMBL" id="ATL67404.1"/>
    </source>
</evidence>
<protein>
    <submittedName>
        <fullName evidence="2">Uncharacterized protein</fullName>
    </submittedName>
</protein>
<feature type="compositionally biased region" description="Polar residues" evidence="1">
    <location>
        <begin position="1"/>
        <end position="13"/>
    </location>
</feature>
<accession>A0A291RJS0</accession>
<proteinExistence type="predicted"/>
<reference evidence="2 3" key="1">
    <citation type="submission" date="2017-10" db="EMBL/GenBank/DDBJ databases">
        <title>Comparative genomics between pathogenic Norcardia.</title>
        <authorList>
            <person name="Zeng L."/>
        </authorList>
    </citation>
    <scope>NUCLEOTIDE SEQUENCE [LARGE SCALE GENOMIC DNA]</scope>
    <source>
        <strain evidence="2 3">NC_YFY_NT001</strain>
    </source>
</reference>
<dbReference type="KEGG" id="ntp:CRH09_15560"/>
<dbReference type="AlphaFoldDB" id="A0A291RJS0"/>
<feature type="region of interest" description="Disordered" evidence="1">
    <location>
        <begin position="146"/>
        <end position="175"/>
    </location>
</feature>
<sequence length="175" mass="19106">MTPQIEAQPSGQLSHLADNGQEPLTDPRRIGGAVHEVDSLRKPVSNRPQHQLTTVSVIQTPQFRQIAFEVVDEVGRHAATPRHAVLRQQRMIHRCPPVGEGRELTSGNGEERLGVTGRSELLEEHQGVAYCPWGFCHTGDGWQPDLGAMRASGPQLFDGDDLPSGLGQDSRHDSG</sequence>
<evidence type="ECO:0000256" key="1">
    <source>
        <dbReference type="SAM" id="MobiDB-lite"/>
    </source>
</evidence>
<name>A0A291RJS0_9NOCA</name>